<feature type="transmembrane region" description="Helical" evidence="7">
    <location>
        <begin position="508"/>
        <end position="529"/>
    </location>
</feature>
<dbReference type="InterPro" id="IPR036259">
    <property type="entry name" value="MFS_trans_sf"/>
</dbReference>
<feature type="transmembrane region" description="Helical" evidence="7">
    <location>
        <begin position="189"/>
        <end position="209"/>
    </location>
</feature>
<accession>A0ABS8Q512</accession>
<evidence type="ECO:0000256" key="2">
    <source>
        <dbReference type="ARBA" id="ARBA00022448"/>
    </source>
</evidence>
<evidence type="ECO:0000256" key="3">
    <source>
        <dbReference type="ARBA" id="ARBA00022692"/>
    </source>
</evidence>
<dbReference type="Gene3D" id="1.20.1250.20">
    <property type="entry name" value="MFS general substrate transporter like domains"/>
    <property type="match status" value="1"/>
</dbReference>
<feature type="transmembrane region" description="Helical" evidence="7">
    <location>
        <begin position="284"/>
        <end position="304"/>
    </location>
</feature>
<organism evidence="9 10">
    <name type="scientific">Massilia phyllostachyos</name>
    <dbReference type="NCBI Taxonomy" id="2898585"/>
    <lineage>
        <taxon>Bacteria</taxon>
        <taxon>Pseudomonadati</taxon>
        <taxon>Pseudomonadota</taxon>
        <taxon>Betaproteobacteria</taxon>
        <taxon>Burkholderiales</taxon>
        <taxon>Oxalobacteraceae</taxon>
        <taxon>Telluria group</taxon>
        <taxon>Massilia</taxon>
    </lineage>
</organism>
<dbReference type="Pfam" id="PF07690">
    <property type="entry name" value="MFS_1"/>
    <property type="match status" value="1"/>
</dbReference>
<dbReference type="PANTHER" id="PTHR42718">
    <property type="entry name" value="MAJOR FACILITATOR SUPERFAMILY MULTIDRUG TRANSPORTER MFSC"/>
    <property type="match status" value="1"/>
</dbReference>
<feature type="transmembrane region" description="Helical" evidence="7">
    <location>
        <begin position="221"/>
        <end position="247"/>
    </location>
</feature>
<keyword evidence="3 7" id="KW-0812">Transmembrane</keyword>
<feature type="transmembrane region" description="Helical" evidence="7">
    <location>
        <begin position="389"/>
        <end position="410"/>
    </location>
</feature>
<dbReference type="InterPro" id="IPR020846">
    <property type="entry name" value="MFS_dom"/>
</dbReference>
<evidence type="ECO:0000256" key="6">
    <source>
        <dbReference type="SAM" id="MobiDB-lite"/>
    </source>
</evidence>
<comment type="caution">
    <text evidence="9">The sequence shown here is derived from an EMBL/GenBank/DDBJ whole genome shotgun (WGS) entry which is preliminary data.</text>
</comment>
<dbReference type="EMBL" id="JAJNOC010000001">
    <property type="protein sequence ID" value="MCD2516046.1"/>
    <property type="molecule type" value="Genomic_DNA"/>
</dbReference>
<feature type="transmembrane region" description="Helical" evidence="7">
    <location>
        <begin position="253"/>
        <end position="272"/>
    </location>
</feature>
<feature type="transmembrane region" description="Helical" evidence="7">
    <location>
        <begin position="32"/>
        <end position="52"/>
    </location>
</feature>
<feature type="compositionally biased region" description="Basic and acidic residues" evidence="6">
    <location>
        <begin position="1"/>
        <end position="15"/>
    </location>
</feature>
<evidence type="ECO:0000256" key="7">
    <source>
        <dbReference type="SAM" id="Phobius"/>
    </source>
</evidence>
<evidence type="ECO:0000313" key="10">
    <source>
        <dbReference type="Proteomes" id="UP001179361"/>
    </source>
</evidence>
<keyword evidence="2" id="KW-0813">Transport</keyword>
<dbReference type="Proteomes" id="UP001179361">
    <property type="component" value="Unassembled WGS sequence"/>
</dbReference>
<proteinExistence type="predicted"/>
<evidence type="ECO:0000256" key="5">
    <source>
        <dbReference type="ARBA" id="ARBA00023136"/>
    </source>
</evidence>
<feature type="domain" description="Major facilitator superfamily (MFS) profile" evidence="8">
    <location>
        <begin position="34"/>
        <end position="531"/>
    </location>
</feature>
<dbReference type="PROSITE" id="PS50850">
    <property type="entry name" value="MFS"/>
    <property type="match status" value="1"/>
</dbReference>
<feature type="transmembrane region" description="Helical" evidence="7">
    <location>
        <begin position="96"/>
        <end position="118"/>
    </location>
</feature>
<feature type="transmembrane region" description="Helical" evidence="7">
    <location>
        <begin position="159"/>
        <end position="177"/>
    </location>
</feature>
<dbReference type="PANTHER" id="PTHR42718:SF9">
    <property type="entry name" value="MAJOR FACILITATOR SUPERFAMILY MULTIDRUG TRANSPORTER MFSC"/>
    <property type="match status" value="1"/>
</dbReference>
<evidence type="ECO:0000256" key="4">
    <source>
        <dbReference type="ARBA" id="ARBA00022989"/>
    </source>
</evidence>
<keyword evidence="4 7" id="KW-1133">Transmembrane helix</keyword>
<dbReference type="InterPro" id="IPR011701">
    <property type="entry name" value="MFS"/>
</dbReference>
<name>A0ABS8Q512_9BURK</name>
<dbReference type="SUPFAM" id="SSF103473">
    <property type="entry name" value="MFS general substrate transporter"/>
    <property type="match status" value="1"/>
</dbReference>
<feature type="region of interest" description="Disordered" evidence="6">
    <location>
        <begin position="1"/>
        <end position="23"/>
    </location>
</feature>
<evidence type="ECO:0000313" key="9">
    <source>
        <dbReference type="EMBL" id="MCD2516046.1"/>
    </source>
</evidence>
<comment type="subcellular location">
    <subcellularLocation>
        <location evidence="1">Membrane</location>
        <topology evidence="1">Multi-pass membrane protein</topology>
    </subcellularLocation>
</comment>
<dbReference type="RefSeq" id="WP_231057324.1">
    <property type="nucleotide sequence ID" value="NZ_JAJNOC010000001.1"/>
</dbReference>
<evidence type="ECO:0000256" key="1">
    <source>
        <dbReference type="ARBA" id="ARBA00004141"/>
    </source>
</evidence>
<keyword evidence="5 7" id="KW-0472">Membrane</keyword>
<reference evidence="9" key="1">
    <citation type="submission" date="2021-11" db="EMBL/GenBank/DDBJ databases">
        <title>The complete genome of Massilia sp sp. G4R7.</title>
        <authorList>
            <person name="Liu L."/>
            <person name="Yue J."/>
            <person name="Yuan J."/>
            <person name="Yang F."/>
            <person name="Li L."/>
        </authorList>
    </citation>
    <scope>NUCLEOTIDE SEQUENCE</scope>
    <source>
        <strain evidence="9">G4R7</strain>
    </source>
</reference>
<feature type="transmembrane region" description="Helical" evidence="7">
    <location>
        <begin position="72"/>
        <end position="89"/>
    </location>
</feature>
<feature type="transmembrane region" description="Helical" evidence="7">
    <location>
        <begin position="324"/>
        <end position="345"/>
    </location>
</feature>
<feature type="transmembrane region" description="Helical" evidence="7">
    <location>
        <begin position="124"/>
        <end position="147"/>
    </location>
</feature>
<gene>
    <name evidence="9" type="ORF">LQ564_06925</name>
</gene>
<keyword evidence="10" id="KW-1185">Reference proteome</keyword>
<sequence length="556" mass="59280">MSKYAPREWAPDEKPMLPGSPSTPAHPTPLRFAYLFVGVLITITGGLGNALVSVNLINLQGTLGAYTTETTWLPAAYVMANASMNLLLVKFRQQFGLRLFTEFFLVLYALVTFAHLFVNDLGSAIAVRAAHGMLAAAISPLGLYYVLQAFKKEWRLRGVALALGTAQLALPLAYLFSGDLLQIAEWRGLYMFELGLALVSLGAVLLLKLPPGDRFQAFRPMDFVTFALFAPGMALLCAALSFGRVLWWFEQPWIGVALAGATVLLAAAFCVEHNRANPLLNIRFFTSANIVRLAVSMVLVRIVLSEQSVGAVGFLRAVGLDNTQMQTLYTVVLCATVAGIVASALTVNVNHLMAPQVISLVLMSLGAWIDAHATNQTRPEQMYLSQSLLAFGGTLFLGPLVISLIGTVVANPANLISFSVLFGLTQNLGGLLGSSLVGTFQVLREKYHSSIITEHLSSLDPLVASRIQSGAAAVGQLVADPAARTRQGAASLAASATREANILAFNDVFLVLAAIAAASALWIFLHAVWLQYFAAPKPAPAAPAPGAPPPPEPVTD</sequence>
<protein>
    <submittedName>
        <fullName evidence="9">MFS transporter</fullName>
    </submittedName>
</protein>
<evidence type="ECO:0000259" key="8">
    <source>
        <dbReference type="PROSITE" id="PS50850"/>
    </source>
</evidence>